<dbReference type="EMBL" id="LLXU01000035">
    <property type="protein sequence ID" value="KRG47329.1"/>
    <property type="molecule type" value="Genomic_DNA"/>
</dbReference>
<organism evidence="1 2">
    <name type="scientific">Stenotrophomonas panacihumi</name>
    <dbReference type="NCBI Taxonomy" id="676599"/>
    <lineage>
        <taxon>Bacteria</taxon>
        <taxon>Pseudomonadati</taxon>
        <taxon>Pseudomonadota</taxon>
        <taxon>Gammaproteobacteria</taxon>
        <taxon>Lysobacterales</taxon>
        <taxon>Lysobacteraceae</taxon>
        <taxon>Stenotrophomonas</taxon>
    </lineage>
</organism>
<keyword evidence="2" id="KW-1185">Reference proteome</keyword>
<proteinExistence type="predicted"/>
<comment type="caution">
    <text evidence="1">The sequence shown here is derived from an EMBL/GenBank/DDBJ whole genome shotgun (WGS) entry which is preliminary data.</text>
</comment>
<evidence type="ECO:0000313" key="1">
    <source>
        <dbReference type="EMBL" id="KRG47329.1"/>
    </source>
</evidence>
<accession>A0A0R0B0M9</accession>
<sequence length="85" mass="9569">MREPTDAEIIEHLRGRCDALSWVATTLIHSHSSLGQVKASWHARRAVERAGGMVGQGFDYRQAYLEELAAWTMTLDTLATRRGQE</sequence>
<name>A0A0R0B0M9_9GAMM</name>
<dbReference type="RefSeq" id="WP_057643321.1">
    <property type="nucleotide sequence ID" value="NZ_LLXU01000035.1"/>
</dbReference>
<protein>
    <submittedName>
        <fullName evidence="1">Uncharacterized protein</fullName>
    </submittedName>
</protein>
<reference evidence="1 2" key="1">
    <citation type="submission" date="2015-10" db="EMBL/GenBank/DDBJ databases">
        <title>Genome sequencing and analysis of members of genus Stenotrophomonas.</title>
        <authorList>
            <person name="Patil P.P."/>
            <person name="Midha S."/>
            <person name="Patil P.B."/>
        </authorList>
    </citation>
    <scope>NUCLEOTIDE SEQUENCE [LARGE SCALE GENOMIC DNA]</scope>
    <source>
        <strain evidence="1 2">JCM 16536</strain>
    </source>
</reference>
<dbReference type="AlphaFoldDB" id="A0A0R0B0M9"/>
<dbReference type="OrthoDB" id="6055425at2"/>
<dbReference type="Proteomes" id="UP000051802">
    <property type="component" value="Unassembled WGS sequence"/>
</dbReference>
<gene>
    <name evidence="1" type="ORF">ARC20_03090</name>
</gene>
<evidence type="ECO:0000313" key="2">
    <source>
        <dbReference type="Proteomes" id="UP000051802"/>
    </source>
</evidence>
<dbReference type="STRING" id="676599.ARC20_03090"/>